<sequence length="81" mass="9204">MLGIIPVVVYGQTLAFRFSFGRTGRPNQIHLALSTWYLVLGSEHWQATTQEKDSKLDQETPFTKGYDSSWRNGNVTVNIVM</sequence>
<organism evidence="1 2">
    <name type="scientific">Pyronema omphalodes (strain CBS 100304)</name>
    <name type="common">Pyronema confluens</name>
    <dbReference type="NCBI Taxonomy" id="1076935"/>
    <lineage>
        <taxon>Eukaryota</taxon>
        <taxon>Fungi</taxon>
        <taxon>Dikarya</taxon>
        <taxon>Ascomycota</taxon>
        <taxon>Pezizomycotina</taxon>
        <taxon>Pezizomycetes</taxon>
        <taxon>Pezizales</taxon>
        <taxon>Pyronemataceae</taxon>
        <taxon>Pyronema</taxon>
    </lineage>
</organism>
<evidence type="ECO:0000313" key="1">
    <source>
        <dbReference type="EMBL" id="CCX32496.1"/>
    </source>
</evidence>
<keyword evidence="2" id="KW-1185">Reference proteome</keyword>
<accession>U4LVF6</accession>
<evidence type="ECO:0000313" key="2">
    <source>
        <dbReference type="Proteomes" id="UP000018144"/>
    </source>
</evidence>
<protein>
    <submittedName>
        <fullName evidence="1">Uncharacterized protein</fullName>
    </submittedName>
</protein>
<name>U4LVF6_PYROM</name>
<dbReference type="AlphaFoldDB" id="U4LVF6"/>
<reference evidence="1 2" key="1">
    <citation type="journal article" date="2013" name="PLoS Genet.">
        <title>The genome and development-dependent transcriptomes of Pyronema confluens: a window into fungal evolution.</title>
        <authorList>
            <person name="Traeger S."/>
            <person name="Altegoer F."/>
            <person name="Freitag M."/>
            <person name="Gabaldon T."/>
            <person name="Kempken F."/>
            <person name="Kumar A."/>
            <person name="Marcet-Houben M."/>
            <person name="Poggeler S."/>
            <person name="Stajich J.E."/>
            <person name="Nowrousian M."/>
        </authorList>
    </citation>
    <scope>NUCLEOTIDE SEQUENCE [LARGE SCALE GENOMIC DNA]</scope>
    <source>
        <strain evidence="2">CBS 100304</strain>
        <tissue evidence="1">Vegetative mycelium</tissue>
    </source>
</reference>
<dbReference type="EMBL" id="HF935890">
    <property type="protein sequence ID" value="CCX32496.1"/>
    <property type="molecule type" value="Genomic_DNA"/>
</dbReference>
<proteinExistence type="predicted"/>
<gene>
    <name evidence="1" type="ORF">PCON_13336</name>
</gene>
<dbReference type="Proteomes" id="UP000018144">
    <property type="component" value="Unassembled WGS sequence"/>
</dbReference>